<evidence type="ECO:0000256" key="1">
    <source>
        <dbReference type="ARBA" id="ARBA00023015"/>
    </source>
</evidence>
<name>A0A346B0D6_9FIRM</name>
<evidence type="ECO:0000313" key="6">
    <source>
        <dbReference type="Proteomes" id="UP000254337"/>
    </source>
</evidence>
<evidence type="ECO:0000259" key="4">
    <source>
        <dbReference type="PROSITE" id="PS50995"/>
    </source>
</evidence>
<dbReference type="Proteomes" id="UP000254337">
    <property type="component" value="Chromosome"/>
</dbReference>
<reference evidence="5 6" key="1">
    <citation type="submission" date="2018-05" db="EMBL/GenBank/DDBJ databases">
        <title>Complete genome sequence of Megasphaera sp. AJH120T, isolated from the ceca of a chicken.</title>
        <authorList>
            <person name="Maki J."/>
            <person name="Looft T."/>
        </authorList>
    </citation>
    <scope>NUCLEOTIDE SEQUENCE [LARGE SCALE GENOMIC DNA]</scope>
    <source>
        <strain evidence="5 6">AJH120</strain>
    </source>
</reference>
<dbReference type="KEGG" id="meg:DKB62_08375"/>
<dbReference type="InterPro" id="IPR036388">
    <property type="entry name" value="WH-like_DNA-bd_sf"/>
</dbReference>
<proteinExistence type="predicted"/>
<dbReference type="RefSeq" id="WP_107195411.1">
    <property type="nucleotide sequence ID" value="NZ_CP029462.1"/>
</dbReference>
<organism evidence="5 6">
    <name type="scientific">Megasphaera stantonii</name>
    <dbReference type="NCBI Taxonomy" id="2144175"/>
    <lineage>
        <taxon>Bacteria</taxon>
        <taxon>Bacillati</taxon>
        <taxon>Bacillota</taxon>
        <taxon>Negativicutes</taxon>
        <taxon>Veillonellales</taxon>
        <taxon>Veillonellaceae</taxon>
        <taxon>Megasphaera</taxon>
    </lineage>
</organism>
<dbReference type="SUPFAM" id="SSF46785">
    <property type="entry name" value="Winged helix' DNA-binding domain"/>
    <property type="match status" value="1"/>
</dbReference>
<dbReference type="InterPro" id="IPR036390">
    <property type="entry name" value="WH_DNA-bd_sf"/>
</dbReference>
<evidence type="ECO:0000256" key="2">
    <source>
        <dbReference type="ARBA" id="ARBA00023125"/>
    </source>
</evidence>
<protein>
    <submittedName>
        <fullName evidence="5">MarR family transcriptional regulator</fullName>
    </submittedName>
</protein>
<dbReference type="PANTHER" id="PTHR42756:SF1">
    <property type="entry name" value="TRANSCRIPTIONAL REPRESSOR OF EMRAB OPERON"/>
    <property type="match status" value="1"/>
</dbReference>
<evidence type="ECO:0000313" key="5">
    <source>
        <dbReference type="EMBL" id="AXL21579.1"/>
    </source>
</evidence>
<keyword evidence="2" id="KW-0238">DNA-binding</keyword>
<keyword evidence="3" id="KW-0804">Transcription</keyword>
<keyword evidence="1" id="KW-0805">Transcription regulation</keyword>
<dbReference type="PROSITE" id="PS50995">
    <property type="entry name" value="HTH_MARR_2"/>
    <property type="match status" value="1"/>
</dbReference>
<dbReference type="PRINTS" id="PR00598">
    <property type="entry name" value="HTHMARR"/>
</dbReference>
<dbReference type="InterPro" id="IPR000835">
    <property type="entry name" value="HTH_MarR-typ"/>
</dbReference>
<dbReference type="PANTHER" id="PTHR42756">
    <property type="entry name" value="TRANSCRIPTIONAL REGULATOR, MARR"/>
    <property type="match status" value="1"/>
</dbReference>
<feature type="domain" description="HTH marR-type" evidence="4">
    <location>
        <begin position="7"/>
        <end position="138"/>
    </location>
</feature>
<dbReference type="GO" id="GO:0003677">
    <property type="term" value="F:DNA binding"/>
    <property type="evidence" value="ECO:0007669"/>
    <property type="project" value="UniProtKB-KW"/>
</dbReference>
<gene>
    <name evidence="5" type="ORF">DKB62_08375</name>
</gene>
<dbReference type="GO" id="GO:0003700">
    <property type="term" value="F:DNA-binding transcription factor activity"/>
    <property type="evidence" value="ECO:0007669"/>
    <property type="project" value="InterPro"/>
</dbReference>
<dbReference type="AlphaFoldDB" id="A0A346B0D6"/>
<dbReference type="SMART" id="SM00347">
    <property type="entry name" value="HTH_MARR"/>
    <property type="match status" value="1"/>
</dbReference>
<dbReference type="Gene3D" id="1.10.10.10">
    <property type="entry name" value="Winged helix-like DNA-binding domain superfamily/Winged helix DNA-binding domain"/>
    <property type="match status" value="1"/>
</dbReference>
<accession>A0A346B0D6</accession>
<dbReference type="EMBL" id="CP029462">
    <property type="protein sequence ID" value="AXL21579.1"/>
    <property type="molecule type" value="Genomic_DNA"/>
</dbReference>
<dbReference type="OrthoDB" id="1625696at2"/>
<keyword evidence="6" id="KW-1185">Reference proteome</keyword>
<dbReference type="Pfam" id="PF12802">
    <property type="entry name" value="MarR_2"/>
    <property type="match status" value="1"/>
</dbReference>
<evidence type="ECO:0000256" key="3">
    <source>
        <dbReference type="ARBA" id="ARBA00023163"/>
    </source>
</evidence>
<sequence length="143" mass="15837">MADTQLDDALIRQLHVTVRAFTKGVNEVMKPLGLYSSEWAVLNFVANHDSFPQSDIAAALEIEGAAISKTLSKMEQKGLIVRTSSQDKREKRISLTEKGRELYPLAAQAAGNHRSAVLAGLSRDDRQQMLSFIQSMLDRIHGD</sequence>